<feature type="transmembrane region" description="Helical" evidence="6">
    <location>
        <begin position="154"/>
        <end position="181"/>
    </location>
</feature>
<comment type="caution">
    <text evidence="7">The sequence shown here is derived from an EMBL/GenBank/DDBJ whole genome shotgun (WGS) entry which is preliminary data.</text>
</comment>
<sequence>MNLKHQLGGLVLPLGLLAVLLAALAAREPAFLSTQNIYALLQSFALLGLVALGLSMCMIAGEFDLGVGSMVAVGGLLTLLAGGQSLVLGLLVAVSFGAIVGAANAFLVRWLNVSSLVVTVGSMMALSGFAFWLAGGRVISTDNFDPGFLLDDTVAGVFSLRSLISFGFFALVGGMMAWTRIGRDIRVTGSRRAVAVASGARVGTSLFIVFMLSGGCAALAGGLLSMSLASASATTGGSLMIQAVSAAIIGGVALSGGAGGPFGVLIGTLVLVTMNNGLSLMGMGASGISFANGIVLMAVVLLDGRAGATLREALRRRNAAIPAE</sequence>
<dbReference type="GO" id="GO:0005886">
    <property type="term" value="C:plasma membrane"/>
    <property type="evidence" value="ECO:0007669"/>
    <property type="project" value="UniProtKB-SubCell"/>
</dbReference>
<reference evidence="7 8" key="1">
    <citation type="submission" date="2019-01" db="EMBL/GenBank/DDBJ databases">
        <title>Sinorhodobacter populi sp. nov. isolated from the symptomatic bark tissue of Populus euramericana canker.</title>
        <authorList>
            <person name="Xu G."/>
        </authorList>
    </citation>
    <scope>NUCLEOTIDE SEQUENCE [LARGE SCALE GENOMIC DNA]</scope>
    <source>
        <strain evidence="7 8">07D10-4-3</strain>
    </source>
</reference>
<reference evidence="7 8" key="2">
    <citation type="submission" date="2019-01" db="EMBL/GenBank/DDBJ databases">
        <authorList>
            <person name="Li Y."/>
        </authorList>
    </citation>
    <scope>NUCLEOTIDE SEQUENCE [LARGE SCALE GENOMIC DNA]</scope>
    <source>
        <strain evidence="7 8">07D10-4-3</strain>
    </source>
</reference>
<evidence type="ECO:0000256" key="2">
    <source>
        <dbReference type="ARBA" id="ARBA00022475"/>
    </source>
</evidence>
<keyword evidence="4 6" id="KW-1133">Transmembrane helix</keyword>
<feature type="transmembrane region" description="Helical" evidence="6">
    <location>
        <begin position="63"/>
        <end position="81"/>
    </location>
</feature>
<evidence type="ECO:0000313" key="7">
    <source>
        <dbReference type="EMBL" id="RWR34571.1"/>
    </source>
</evidence>
<dbReference type="Pfam" id="PF02653">
    <property type="entry name" value="BPD_transp_2"/>
    <property type="match status" value="1"/>
</dbReference>
<comment type="subcellular location">
    <subcellularLocation>
        <location evidence="1">Cell membrane</location>
        <topology evidence="1">Multi-pass membrane protein</topology>
    </subcellularLocation>
</comment>
<dbReference type="AlphaFoldDB" id="A0A443KNY3"/>
<dbReference type="RefSeq" id="WP_128231311.1">
    <property type="nucleotide sequence ID" value="NZ_SAUY01000002.1"/>
</dbReference>
<proteinExistence type="predicted"/>
<keyword evidence="5 6" id="KW-0472">Membrane</keyword>
<feature type="transmembrane region" description="Helical" evidence="6">
    <location>
        <begin position="115"/>
        <end position="134"/>
    </location>
</feature>
<dbReference type="GO" id="GO:0022857">
    <property type="term" value="F:transmembrane transporter activity"/>
    <property type="evidence" value="ECO:0007669"/>
    <property type="project" value="InterPro"/>
</dbReference>
<evidence type="ECO:0000256" key="6">
    <source>
        <dbReference type="SAM" id="Phobius"/>
    </source>
</evidence>
<name>A0A443KNY3_9RHOB</name>
<feature type="transmembrane region" description="Helical" evidence="6">
    <location>
        <begin position="37"/>
        <end position="56"/>
    </location>
</feature>
<gene>
    <name evidence="7" type="ORF">D2T29_03225</name>
</gene>
<dbReference type="InterPro" id="IPR001851">
    <property type="entry name" value="ABC_transp_permease"/>
</dbReference>
<organism evidence="7 8">
    <name type="scientific">Paenirhodobacter populi</name>
    <dbReference type="NCBI Taxonomy" id="2306993"/>
    <lineage>
        <taxon>Bacteria</taxon>
        <taxon>Pseudomonadati</taxon>
        <taxon>Pseudomonadota</taxon>
        <taxon>Alphaproteobacteria</taxon>
        <taxon>Rhodobacterales</taxon>
        <taxon>Rhodobacter group</taxon>
        <taxon>Paenirhodobacter</taxon>
    </lineage>
</organism>
<evidence type="ECO:0000256" key="1">
    <source>
        <dbReference type="ARBA" id="ARBA00004651"/>
    </source>
</evidence>
<evidence type="ECO:0000256" key="3">
    <source>
        <dbReference type="ARBA" id="ARBA00022692"/>
    </source>
</evidence>
<dbReference type="CDD" id="cd06579">
    <property type="entry name" value="TM_PBP1_transp_AraH_like"/>
    <property type="match status" value="1"/>
</dbReference>
<feature type="transmembrane region" description="Helical" evidence="6">
    <location>
        <begin position="248"/>
        <end position="272"/>
    </location>
</feature>
<evidence type="ECO:0000256" key="4">
    <source>
        <dbReference type="ARBA" id="ARBA00022989"/>
    </source>
</evidence>
<feature type="transmembrane region" description="Helical" evidence="6">
    <location>
        <begin position="87"/>
        <end position="108"/>
    </location>
</feature>
<dbReference type="Proteomes" id="UP000284451">
    <property type="component" value="Unassembled WGS sequence"/>
</dbReference>
<accession>A0A443KNY3</accession>
<feature type="transmembrane region" description="Helical" evidence="6">
    <location>
        <begin position="278"/>
        <end position="302"/>
    </location>
</feature>
<evidence type="ECO:0000313" key="8">
    <source>
        <dbReference type="Proteomes" id="UP000284451"/>
    </source>
</evidence>
<evidence type="ECO:0000256" key="5">
    <source>
        <dbReference type="ARBA" id="ARBA00023136"/>
    </source>
</evidence>
<dbReference type="EMBL" id="SAUY01000002">
    <property type="protein sequence ID" value="RWR34571.1"/>
    <property type="molecule type" value="Genomic_DNA"/>
</dbReference>
<protein>
    <submittedName>
        <fullName evidence="7">ABC transporter permease</fullName>
    </submittedName>
</protein>
<dbReference type="PANTHER" id="PTHR32196">
    <property type="entry name" value="ABC TRANSPORTER PERMEASE PROTEIN YPHD-RELATED-RELATED"/>
    <property type="match status" value="1"/>
</dbReference>
<keyword evidence="2" id="KW-1003">Cell membrane</keyword>
<keyword evidence="3 6" id="KW-0812">Transmembrane</keyword>